<dbReference type="Proteomes" id="UP000008281">
    <property type="component" value="Unassembled WGS sequence"/>
</dbReference>
<gene>
    <name evidence="5" type="ORF">CRE_23981</name>
</gene>
<protein>
    <recommendedName>
        <fullName evidence="7">Protein SON</fullName>
    </recommendedName>
</protein>
<dbReference type="PANTHER" id="PTHR46528:SF1">
    <property type="entry name" value="PROTEIN SON"/>
    <property type="match status" value="1"/>
</dbReference>
<evidence type="ECO:0000313" key="5">
    <source>
        <dbReference type="EMBL" id="EFP01476.1"/>
    </source>
</evidence>
<keyword evidence="6" id="KW-1185">Reference proteome</keyword>
<feature type="compositionally biased region" description="Basic and acidic residues" evidence="2">
    <location>
        <begin position="125"/>
        <end position="160"/>
    </location>
</feature>
<dbReference type="OrthoDB" id="786951at2759"/>
<dbReference type="SUPFAM" id="SSF54768">
    <property type="entry name" value="dsRNA-binding domain-like"/>
    <property type="match status" value="1"/>
</dbReference>
<dbReference type="InterPro" id="IPR014720">
    <property type="entry name" value="dsRBD_dom"/>
</dbReference>
<evidence type="ECO:0000259" key="3">
    <source>
        <dbReference type="PROSITE" id="PS50137"/>
    </source>
</evidence>
<feature type="domain" description="G-patch" evidence="4">
    <location>
        <begin position="644"/>
        <end position="690"/>
    </location>
</feature>
<feature type="region of interest" description="Disordered" evidence="2">
    <location>
        <begin position="36"/>
        <end position="160"/>
    </location>
</feature>
<accession>E3MGB1</accession>
<evidence type="ECO:0000256" key="1">
    <source>
        <dbReference type="PROSITE-ProRule" id="PRU00266"/>
    </source>
</evidence>
<feature type="compositionally biased region" description="Basic residues" evidence="2">
    <location>
        <begin position="48"/>
        <end position="72"/>
    </location>
</feature>
<feature type="compositionally biased region" description="Basic and acidic residues" evidence="2">
    <location>
        <begin position="277"/>
        <end position="306"/>
    </location>
</feature>
<dbReference type="EMBL" id="DS268443">
    <property type="protein sequence ID" value="EFP01476.1"/>
    <property type="molecule type" value="Genomic_DNA"/>
</dbReference>
<dbReference type="Pfam" id="PF01585">
    <property type="entry name" value="G-patch"/>
    <property type="match status" value="1"/>
</dbReference>
<dbReference type="GO" id="GO:0051726">
    <property type="term" value="P:regulation of cell cycle"/>
    <property type="evidence" value="ECO:0007669"/>
    <property type="project" value="InterPro"/>
</dbReference>
<dbReference type="HOGENOM" id="CLU_350311_0_0_1"/>
<feature type="compositionally biased region" description="Basic residues" evidence="2">
    <location>
        <begin position="80"/>
        <end position="109"/>
    </location>
</feature>
<organism evidence="6">
    <name type="scientific">Caenorhabditis remanei</name>
    <name type="common">Caenorhabditis vulgaris</name>
    <dbReference type="NCBI Taxonomy" id="31234"/>
    <lineage>
        <taxon>Eukaryota</taxon>
        <taxon>Metazoa</taxon>
        <taxon>Ecdysozoa</taxon>
        <taxon>Nematoda</taxon>
        <taxon>Chromadorea</taxon>
        <taxon>Rhabditida</taxon>
        <taxon>Rhabditina</taxon>
        <taxon>Rhabditomorpha</taxon>
        <taxon>Rhabditoidea</taxon>
        <taxon>Rhabditidae</taxon>
        <taxon>Peloderinae</taxon>
        <taxon>Caenorhabditis</taxon>
    </lineage>
</organism>
<reference evidence="5" key="1">
    <citation type="submission" date="2007-07" db="EMBL/GenBank/DDBJ databases">
        <title>PCAP assembly of the Caenorhabditis remanei genome.</title>
        <authorList>
            <consortium name="The Caenorhabditis remanei Sequencing Consortium"/>
            <person name="Wilson R.K."/>
        </authorList>
    </citation>
    <scope>NUCLEOTIDE SEQUENCE [LARGE SCALE GENOMIC DNA]</scope>
    <source>
        <strain evidence="5">PB4641</strain>
    </source>
</reference>
<evidence type="ECO:0000256" key="2">
    <source>
        <dbReference type="SAM" id="MobiDB-lite"/>
    </source>
</evidence>
<dbReference type="GO" id="GO:0048024">
    <property type="term" value="P:regulation of mRNA splicing, via spliceosome"/>
    <property type="evidence" value="ECO:0007669"/>
    <property type="project" value="TreeGrafter"/>
</dbReference>
<dbReference type="OMA" id="SWASSKH"/>
<feature type="domain" description="DRBM" evidence="3">
    <location>
        <begin position="713"/>
        <end position="782"/>
    </location>
</feature>
<feature type="compositionally biased region" description="Basic and acidic residues" evidence="2">
    <location>
        <begin position="216"/>
        <end position="241"/>
    </location>
</feature>
<evidence type="ECO:0008006" key="7">
    <source>
        <dbReference type="Google" id="ProtNLM"/>
    </source>
</evidence>
<dbReference type="InterPro" id="IPR032922">
    <property type="entry name" value="SON"/>
</dbReference>
<feature type="compositionally biased region" description="Basic and acidic residues" evidence="2">
    <location>
        <begin position="251"/>
        <end position="260"/>
    </location>
</feature>
<dbReference type="eggNOG" id="ENOG502QPQ7">
    <property type="taxonomic scope" value="Eukaryota"/>
</dbReference>
<sequence length="793" mass="90015">MSNDGENLPKSNSEAIIADLLNDLKSSEKTFSVDKLAGCDETNVVGEKRKKHHKHRSSHRSKKSKRERRRSRTYSGSSRSRSRSRNRNKERKKNKKRKSRSRSRSRLKSIKVEKNDSMANSSSSGKEKPQLLSKENEETKQSSDFVEPSKKDQSESLTIEKEFCTHIKKKETKLEITIKSILPEAEGISSKPTNEIEDGEIEDIVYGPPGTSFAENETKDSSEKKELEAEEDKKKKKEKSEKKRKGSLSSHGDRKKDSKLSRRSRSRDRHPVRRHSPLPERSQRDNRTRKRSESRERRARSHDRPSRWRSRSRERRDYDAYKRRRSRSREVIDKEKLLAIAKTKRAEMMSNGDRDNASIEDFVTYCKKLQNRQEREKRREAGQAVSDHESDGETVRYKHPYAMPKEPIRINIVTATSANLAQKALTGPEEPAQLGASQLRIVYPVSSGAVHKENAEWIPVEKEEVPKSCSVEQKKHVALTSLDIDRCRAQGIPIAPVSVPKFLTSILPPPPNPPQFLPNPIDPFRPLTPPPLPSVLYVPTKDKMILKEPKDIAMPAPSDIGKVLKQRTEAQRKVLSTPNDFDAHRALREANEQISLWAALKSLPGEYTGTTGLRLLSVDELQPHNPKFHAWVKKDQFRNAAPATTGIGRMMLEKMGWRPGEGLGKDATGNVEPLVLDVKSDRKGLMAEEEMSIKQRNKANAQNNVPVDLSSKNPISLIMELCAKRRWNAPSFSCEESGADHMKMFIWTVAINNVEYRPMCGSKQKKEGKAVAAQVALQALGVLPRDADLPVYM</sequence>
<dbReference type="SMART" id="SM00358">
    <property type="entry name" value="DSRM"/>
    <property type="match status" value="1"/>
</dbReference>
<dbReference type="Gene3D" id="3.30.160.20">
    <property type="match status" value="1"/>
</dbReference>
<feature type="region of interest" description="Disordered" evidence="2">
    <location>
        <begin position="179"/>
        <end position="329"/>
    </location>
</feature>
<proteinExistence type="predicted"/>
<dbReference type="InterPro" id="IPR000467">
    <property type="entry name" value="G_patch_dom"/>
</dbReference>
<dbReference type="STRING" id="31234.E3MGB1"/>
<dbReference type="Pfam" id="PF00035">
    <property type="entry name" value="dsrm"/>
    <property type="match status" value="1"/>
</dbReference>
<dbReference type="InParanoid" id="E3MGB1"/>
<evidence type="ECO:0000313" key="6">
    <source>
        <dbReference type="Proteomes" id="UP000008281"/>
    </source>
</evidence>
<dbReference type="GO" id="GO:0003723">
    <property type="term" value="F:RNA binding"/>
    <property type="evidence" value="ECO:0007669"/>
    <property type="project" value="UniProtKB-UniRule"/>
</dbReference>
<dbReference type="PANTHER" id="PTHR46528">
    <property type="entry name" value="PROTEIN SON"/>
    <property type="match status" value="1"/>
</dbReference>
<feature type="region of interest" description="Disordered" evidence="2">
    <location>
        <begin position="373"/>
        <end position="392"/>
    </location>
</feature>
<feature type="compositionally biased region" description="Basic residues" evidence="2">
    <location>
        <begin position="261"/>
        <end position="276"/>
    </location>
</feature>
<evidence type="ECO:0000259" key="4">
    <source>
        <dbReference type="PROSITE" id="PS50174"/>
    </source>
</evidence>
<dbReference type="FunCoup" id="E3MGB1">
    <property type="interactions" value="301"/>
</dbReference>
<dbReference type="PROSITE" id="PS50137">
    <property type="entry name" value="DS_RBD"/>
    <property type="match status" value="1"/>
</dbReference>
<dbReference type="SMART" id="SM00443">
    <property type="entry name" value="G_patch"/>
    <property type="match status" value="1"/>
</dbReference>
<name>E3MGB1_CAERE</name>
<dbReference type="PROSITE" id="PS50174">
    <property type="entry name" value="G_PATCH"/>
    <property type="match status" value="1"/>
</dbReference>
<dbReference type="AlphaFoldDB" id="E3MGB1"/>
<keyword evidence="1" id="KW-0694">RNA-binding</keyword>